<dbReference type="AlphaFoldDB" id="A0A1H5Z5V0"/>
<keyword evidence="1" id="KW-1133">Transmembrane helix</keyword>
<evidence type="ECO:0000313" key="4">
    <source>
        <dbReference type="Proteomes" id="UP000236752"/>
    </source>
</evidence>
<proteinExistence type="predicted"/>
<evidence type="ECO:0000259" key="2">
    <source>
        <dbReference type="SMART" id="SM00091"/>
    </source>
</evidence>
<accession>A0A1H5Z5V0</accession>
<sequence length="502" mass="56588">MVQIVALQPVLFALIVGVLITCVAACILFRRRSANRKRSSEPLFLIRNGFVIDSSDIGTRLLQLGGVQGAKGWADVREVLANLIPDLPVTLPSETRTFASTRVDALALRIVPNRRGHRISLTGLDKDNGQRLLLELSQSKLAFLMRVTDAVSMPIWKTDQDGTVNWCNKHFQSLVERSGDEQPFDVPSGKNTIQSSRRYRLFSNASQADEWYEVHSRELDSGNIFFAQEISALMRAEDAQRNFVQTLAKTFAYLPTGIAIFDRKSQLVLFNPALLDLTELSAEFLSNRPTITTFFDQLRELRIMPEPKRYVDWRQNLERLISDAQKDRFRETWTLPGGLTYRITGRPHPDGAVAFLLEDISAEVSLTRKFRAELEMTQAVMDADADGLIVFDNAGRTVFSNLSYRQLWNLDPDGGLEALTVLDVVKALRKKCDPTPFWSDLRDFTASFDSRAEWDCELTGRRFGRLIATVTPLSAGATVVRFRQDARRVLIAGPNDNSLEQA</sequence>
<keyword evidence="1" id="KW-0472">Membrane</keyword>
<dbReference type="SMART" id="SM00091">
    <property type="entry name" value="PAS"/>
    <property type="match status" value="3"/>
</dbReference>
<protein>
    <submittedName>
        <fullName evidence="3">PAS fold</fullName>
    </submittedName>
</protein>
<dbReference type="Pfam" id="PF12860">
    <property type="entry name" value="PAS_7"/>
    <property type="match status" value="1"/>
</dbReference>
<keyword evidence="4" id="KW-1185">Reference proteome</keyword>
<name>A0A1H5Z5V0_9RHOB</name>
<dbReference type="RefSeq" id="WP_160006852.1">
    <property type="nucleotide sequence ID" value="NZ_FNUZ01000003.1"/>
</dbReference>
<dbReference type="InterPro" id="IPR000014">
    <property type="entry name" value="PAS"/>
</dbReference>
<gene>
    <name evidence="3" type="ORF">SAMN04488045_2438</name>
</gene>
<reference evidence="3 4" key="1">
    <citation type="submission" date="2016-10" db="EMBL/GenBank/DDBJ databases">
        <authorList>
            <person name="de Groot N.N."/>
        </authorList>
    </citation>
    <scope>NUCLEOTIDE SEQUENCE [LARGE SCALE GENOMIC DNA]</scope>
    <source>
        <strain evidence="3 4">DSM 26915</strain>
    </source>
</reference>
<feature type="domain" description="PAS" evidence="2">
    <location>
        <begin position="375"/>
        <end position="442"/>
    </location>
</feature>
<evidence type="ECO:0000313" key="3">
    <source>
        <dbReference type="EMBL" id="SEG31662.1"/>
    </source>
</evidence>
<dbReference type="OrthoDB" id="9797304at2"/>
<dbReference type="SUPFAM" id="SSF55785">
    <property type="entry name" value="PYP-like sensor domain (PAS domain)"/>
    <property type="match status" value="2"/>
</dbReference>
<keyword evidence="1" id="KW-0812">Transmembrane</keyword>
<organism evidence="3 4">
    <name type="scientific">Thalassococcus halodurans</name>
    <dbReference type="NCBI Taxonomy" id="373675"/>
    <lineage>
        <taxon>Bacteria</taxon>
        <taxon>Pseudomonadati</taxon>
        <taxon>Pseudomonadota</taxon>
        <taxon>Alphaproteobacteria</taxon>
        <taxon>Rhodobacterales</taxon>
        <taxon>Roseobacteraceae</taxon>
        <taxon>Thalassococcus</taxon>
    </lineage>
</organism>
<dbReference type="EMBL" id="FNUZ01000003">
    <property type="protein sequence ID" value="SEG31662.1"/>
    <property type="molecule type" value="Genomic_DNA"/>
</dbReference>
<feature type="domain" description="PAS" evidence="2">
    <location>
        <begin position="245"/>
        <end position="312"/>
    </location>
</feature>
<dbReference type="Gene3D" id="3.30.450.20">
    <property type="entry name" value="PAS domain"/>
    <property type="match status" value="1"/>
</dbReference>
<dbReference type="Proteomes" id="UP000236752">
    <property type="component" value="Unassembled WGS sequence"/>
</dbReference>
<feature type="transmembrane region" description="Helical" evidence="1">
    <location>
        <begin position="6"/>
        <end position="29"/>
    </location>
</feature>
<feature type="domain" description="PAS" evidence="2">
    <location>
        <begin position="142"/>
        <end position="210"/>
    </location>
</feature>
<dbReference type="InterPro" id="IPR035965">
    <property type="entry name" value="PAS-like_dom_sf"/>
</dbReference>
<evidence type="ECO:0000256" key="1">
    <source>
        <dbReference type="SAM" id="Phobius"/>
    </source>
</evidence>